<dbReference type="GO" id="GO:0071555">
    <property type="term" value="P:cell wall organization"/>
    <property type="evidence" value="ECO:0007669"/>
    <property type="project" value="UniProtKB-KW"/>
</dbReference>
<dbReference type="GO" id="GO:0042834">
    <property type="term" value="F:peptidoglycan binding"/>
    <property type="evidence" value="ECO:0007669"/>
    <property type="project" value="InterPro"/>
</dbReference>
<evidence type="ECO:0000256" key="2">
    <source>
        <dbReference type="ARBA" id="ARBA00023239"/>
    </source>
</evidence>
<dbReference type="SUPFAM" id="SSF110997">
    <property type="entry name" value="Sporulation related repeat"/>
    <property type="match status" value="1"/>
</dbReference>
<dbReference type="Pfam" id="PF05036">
    <property type="entry name" value="SPOR"/>
    <property type="match status" value="1"/>
</dbReference>
<dbReference type="SUPFAM" id="SSF50685">
    <property type="entry name" value="Barwin-like endoglucanases"/>
    <property type="match status" value="1"/>
</dbReference>
<reference evidence="7 8" key="1">
    <citation type="submission" date="2019-06" db="EMBL/GenBank/DDBJ databases">
        <title>Sulfurimonas gotlandica sp. nov., a chemoautotrophic and psychrotolerant epsilonproteobacterium isolated from a pelagic redoxcline, and an emended description of the genus Sulfurimonas.</title>
        <authorList>
            <person name="Wang S."/>
            <person name="Jiang L."/>
            <person name="Shao Z."/>
        </authorList>
    </citation>
    <scope>NUCLEOTIDE SEQUENCE [LARGE SCALE GENOMIC DNA]</scope>
    <source>
        <strain evidence="7 8">B2</strain>
    </source>
</reference>
<comment type="function">
    <text evidence="4">Lytic transglycosylase with a strong preference for naked glycan strands that lack stem peptides.</text>
</comment>
<proteinExistence type="inferred from homology"/>
<name>A0A7M1AYC6_9BACT</name>
<dbReference type="PANTHER" id="PTHR34183:SF1">
    <property type="entry name" value="ENDOLYTIC PEPTIDOGLYCAN TRANSGLYCOSYLASE RLPA"/>
    <property type="match status" value="1"/>
</dbReference>
<dbReference type="InterPro" id="IPR007730">
    <property type="entry name" value="SPOR-like_dom"/>
</dbReference>
<evidence type="ECO:0000256" key="1">
    <source>
        <dbReference type="ARBA" id="ARBA00022729"/>
    </source>
</evidence>
<keyword evidence="2 4" id="KW-0456">Lyase</keyword>
<evidence type="ECO:0000259" key="6">
    <source>
        <dbReference type="PROSITE" id="PS51724"/>
    </source>
</evidence>
<dbReference type="CDD" id="cd22268">
    <property type="entry name" value="DPBB_RlpA-like"/>
    <property type="match status" value="1"/>
</dbReference>
<dbReference type="PANTHER" id="PTHR34183">
    <property type="entry name" value="ENDOLYTIC PEPTIDOGLYCAN TRANSGLYCOSYLASE RLPA"/>
    <property type="match status" value="1"/>
</dbReference>
<dbReference type="GO" id="GO:0008932">
    <property type="term" value="F:lytic endotransglycosylase activity"/>
    <property type="evidence" value="ECO:0007669"/>
    <property type="project" value="UniProtKB-UniRule"/>
</dbReference>
<dbReference type="EC" id="4.2.2.-" evidence="4"/>
<protein>
    <recommendedName>
        <fullName evidence="4">Probable endolytic peptidoglycan transglycosylase RlpA</fullName>
        <ecNumber evidence="4">4.2.2.-</ecNumber>
    </recommendedName>
</protein>
<dbReference type="KEGG" id="smax:FJR03_05730"/>
<feature type="domain" description="SPOR" evidence="6">
    <location>
        <begin position="141"/>
        <end position="219"/>
    </location>
</feature>
<comment type="similarity">
    <text evidence="4 5">Belongs to the RlpA family.</text>
</comment>
<accession>A0A7M1AYC6</accession>
<dbReference type="InterPro" id="IPR036908">
    <property type="entry name" value="RlpA-like_sf"/>
</dbReference>
<keyword evidence="3 4" id="KW-0961">Cell wall biogenesis/degradation</keyword>
<dbReference type="AlphaFoldDB" id="A0A7M1AYC6"/>
<evidence type="ECO:0000313" key="7">
    <source>
        <dbReference type="EMBL" id="QOP42375.1"/>
    </source>
</evidence>
<dbReference type="NCBIfam" id="TIGR00413">
    <property type="entry name" value="rlpA"/>
    <property type="match status" value="1"/>
</dbReference>
<dbReference type="Gene3D" id="3.30.70.1070">
    <property type="entry name" value="Sporulation related repeat"/>
    <property type="match status" value="1"/>
</dbReference>
<keyword evidence="8" id="KW-1185">Reference proteome</keyword>
<dbReference type="InterPro" id="IPR009009">
    <property type="entry name" value="RlpA-like_DPBB"/>
</dbReference>
<dbReference type="GO" id="GO:0000270">
    <property type="term" value="P:peptidoglycan metabolic process"/>
    <property type="evidence" value="ECO:0007669"/>
    <property type="project" value="UniProtKB-UniRule"/>
</dbReference>
<dbReference type="Pfam" id="PF03330">
    <property type="entry name" value="DPBB_1"/>
    <property type="match status" value="1"/>
</dbReference>
<evidence type="ECO:0000313" key="8">
    <source>
        <dbReference type="Proteomes" id="UP000593910"/>
    </source>
</evidence>
<dbReference type="Proteomes" id="UP000593910">
    <property type="component" value="Chromosome"/>
</dbReference>
<dbReference type="Gene3D" id="2.40.40.10">
    <property type="entry name" value="RlpA-like domain"/>
    <property type="match status" value="1"/>
</dbReference>
<dbReference type="InterPro" id="IPR036680">
    <property type="entry name" value="SPOR-like_sf"/>
</dbReference>
<dbReference type="EMBL" id="CP041165">
    <property type="protein sequence ID" value="QOP42375.1"/>
    <property type="molecule type" value="Genomic_DNA"/>
</dbReference>
<evidence type="ECO:0000256" key="3">
    <source>
        <dbReference type="ARBA" id="ARBA00023316"/>
    </source>
</evidence>
<organism evidence="7 8">
    <name type="scientific">Sulfurimonas marina</name>
    <dbReference type="NCBI Taxonomy" id="2590551"/>
    <lineage>
        <taxon>Bacteria</taxon>
        <taxon>Pseudomonadati</taxon>
        <taxon>Campylobacterota</taxon>
        <taxon>Epsilonproteobacteria</taxon>
        <taxon>Campylobacterales</taxon>
        <taxon>Sulfurimonadaceae</taxon>
        <taxon>Sulfurimonas</taxon>
    </lineage>
</organism>
<sequence length="219" mass="24553">MRPYVVRGIKYYPSVVSVGDDFLGTASWYGPNFHGKLTSNGETYNMWDMTAAHKTLPMNTIVKVTNRRNGKVIVVRVNDRGPFVDNRIIDLSKAAANKLDMIGTGTTPVKLEVLGFAGKGTKRTPATKKELDYELKNSPKTMDMDNFSLQIGSFSKIDGALKTQEKFDNTDGYHTLIKDVDTQNGRIFKVVLSGFKSEQEARDYKALGKFEHAFILRED</sequence>
<dbReference type="HAMAP" id="MF_02071">
    <property type="entry name" value="RlpA"/>
    <property type="match status" value="1"/>
</dbReference>
<evidence type="ECO:0000256" key="5">
    <source>
        <dbReference type="RuleBase" id="RU003495"/>
    </source>
</evidence>
<dbReference type="InterPro" id="IPR034718">
    <property type="entry name" value="RlpA"/>
</dbReference>
<gene>
    <name evidence="4" type="primary">rlpA</name>
    <name evidence="7" type="ORF">FJR03_05730</name>
</gene>
<dbReference type="InterPro" id="IPR012997">
    <property type="entry name" value="RplA"/>
</dbReference>
<evidence type="ECO:0000256" key="4">
    <source>
        <dbReference type="HAMAP-Rule" id="MF_02071"/>
    </source>
</evidence>
<dbReference type="PROSITE" id="PS51724">
    <property type="entry name" value="SPOR"/>
    <property type="match status" value="1"/>
</dbReference>
<keyword evidence="1" id="KW-0732">Signal</keyword>